<accession>A0A644WPG6</accession>
<reference evidence="1" key="1">
    <citation type="submission" date="2019-08" db="EMBL/GenBank/DDBJ databases">
        <authorList>
            <person name="Kucharzyk K."/>
            <person name="Murdoch R.W."/>
            <person name="Higgins S."/>
            <person name="Loffler F."/>
        </authorList>
    </citation>
    <scope>NUCLEOTIDE SEQUENCE</scope>
</reference>
<dbReference type="EMBL" id="VSSQ01001017">
    <property type="protein sequence ID" value="MPM04193.1"/>
    <property type="molecule type" value="Genomic_DNA"/>
</dbReference>
<sequence>MKYNLNVYQLGQLLDVIAKNYDLELLSKIKLSGGWMTMTGKVSIVSVPANKLVLKGNNIITLKIQDSGCQGSLIKITGAKENKFDIDISATKYKEIKSTGINLNKVKINENECKLRIDEDMIFTIRKASVENILNIINSI</sequence>
<comment type="caution">
    <text evidence="1">The sequence shown here is derived from an EMBL/GenBank/DDBJ whole genome shotgun (WGS) entry which is preliminary data.</text>
</comment>
<protein>
    <submittedName>
        <fullName evidence="1">Uncharacterized protein</fullName>
    </submittedName>
</protein>
<dbReference type="AlphaFoldDB" id="A0A644WPG6"/>
<organism evidence="1">
    <name type="scientific">bioreactor metagenome</name>
    <dbReference type="NCBI Taxonomy" id="1076179"/>
    <lineage>
        <taxon>unclassified sequences</taxon>
        <taxon>metagenomes</taxon>
        <taxon>ecological metagenomes</taxon>
    </lineage>
</organism>
<gene>
    <name evidence="1" type="ORF">SDC9_50465</name>
</gene>
<name>A0A644WPG6_9ZZZZ</name>
<evidence type="ECO:0000313" key="1">
    <source>
        <dbReference type="EMBL" id="MPM04193.1"/>
    </source>
</evidence>
<proteinExistence type="predicted"/>